<dbReference type="Gene3D" id="3.30.2380.10">
    <property type="entry name" value="CGI121/TPRKB"/>
    <property type="match status" value="1"/>
</dbReference>
<keyword evidence="6 8" id="KW-0539">Nucleus</keyword>
<dbReference type="SUPFAM" id="SSF143870">
    <property type="entry name" value="PF0523-like"/>
    <property type="match status" value="1"/>
</dbReference>
<keyword evidence="10" id="KW-0418">Kinase</keyword>
<evidence type="ECO:0000256" key="4">
    <source>
        <dbReference type="ARBA" id="ARBA00016009"/>
    </source>
</evidence>
<accession>A0AAV9G6W2</accession>
<proteinExistence type="inferred from homology"/>
<evidence type="ECO:0000313" key="11">
    <source>
        <dbReference type="Proteomes" id="UP001321760"/>
    </source>
</evidence>
<dbReference type="InterPro" id="IPR013926">
    <property type="entry name" value="CGI121/TPRKB"/>
</dbReference>
<gene>
    <name evidence="10" type="ORF">QBC34DRAFT_415766</name>
</gene>
<evidence type="ECO:0000256" key="5">
    <source>
        <dbReference type="ARBA" id="ARBA00022694"/>
    </source>
</evidence>
<dbReference type="Pfam" id="PF08617">
    <property type="entry name" value="CGI-121"/>
    <property type="match status" value="1"/>
</dbReference>
<evidence type="ECO:0000256" key="8">
    <source>
        <dbReference type="RuleBase" id="RU004398"/>
    </source>
</evidence>
<keyword evidence="10" id="KW-0808">Transferase</keyword>
<dbReference type="GO" id="GO:0002949">
    <property type="term" value="P:tRNA threonylcarbamoyladenosine modification"/>
    <property type="evidence" value="ECO:0007669"/>
    <property type="project" value="TreeGrafter"/>
</dbReference>
<evidence type="ECO:0000256" key="3">
    <source>
        <dbReference type="ARBA" id="ARBA00015316"/>
    </source>
</evidence>
<dbReference type="GO" id="GO:0005829">
    <property type="term" value="C:cytosol"/>
    <property type="evidence" value="ECO:0007669"/>
    <property type="project" value="TreeGrafter"/>
</dbReference>
<sequence>MQEYIRKLVLGLRRALLSKRRPNPAPETTTTSDESTAGPSRSDKVEELPSREIPKEELTEPISAETQVTMALETLKIEHVPPTHQVYAAFFRDVTNSDFLHAQLKARNPEFDYALIDASSVISRHHLLSGVFNALIVILDGTLLSQTPHSEIVLSMSTNNNIADAYRRWGIAPGKTKDLIVVKLVISPSSTEADSATQPAAQTPESIWAHLSESIKGRPVPLSDEEISTATDWQKVRKYYSLNNVPVLAKTEGEEAKKKVMETLAVSSMALRTL</sequence>
<dbReference type="PANTHER" id="PTHR15840">
    <property type="entry name" value="CGI-121 FAMILY MEMBER"/>
    <property type="match status" value="1"/>
</dbReference>
<comment type="similarity">
    <text evidence="2 8">Belongs to the CGI121/TPRKB family.</text>
</comment>
<feature type="compositionally biased region" description="Basic and acidic residues" evidence="9">
    <location>
        <begin position="41"/>
        <end position="58"/>
    </location>
</feature>
<keyword evidence="11" id="KW-1185">Reference proteome</keyword>
<keyword evidence="5" id="KW-0819">tRNA processing</keyword>
<dbReference type="AlphaFoldDB" id="A0AAV9G6W2"/>
<comment type="function">
    <text evidence="7">Component of the EKC/KEOPS complex that is required for the formation of a threonylcarbamoyl group on adenosine at position 37 (t(6)A37) in tRNAs that read codons beginning with adenine. The complex is probably involved in the transfer of the threonylcarbamoyl moiety of threonylcarbamoyl-AMP (TC-AMP) to the N6 group of A37. CGI121 acts as an allosteric effector that regulates the t(6)A activity of the complex. The EKC/KEOPS complex also promotes both telomere uncapping and telomere elongation. The complex is required for efficient recruitment of transcriptional coactivators. CGI121 is not required for tRNA modification.</text>
</comment>
<dbReference type="EMBL" id="MU865981">
    <property type="protein sequence ID" value="KAK4444143.1"/>
    <property type="molecule type" value="Genomic_DNA"/>
</dbReference>
<evidence type="ECO:0000256" key="2">
    <source>
        <dbReference type="ARBA" id="ARBA00005546"/>
    </source>
</evidence>
<evidence type="ECO:0000313" key="10">
    <source>
        <dbReference type="EMBL" id="KAK4444143.1"/>
    </source>
</evidence>
<feature type="compositionally biased region" description="Polar residues" evidence="9">
    <location>
        <begin position="26"/>
        <end position="39"/>
    </location>
</feature>
<dbReference type="PANTHER" id="PTHR15840:SF10">
    <property type="entry name" value="EKC_KEOPS COMPLEX SUBUNIT TPRKB"/>
    <property type="match status" value="1"/>
</dbReference>
<dbReference type="GO" id="GO:0016301">
    <property type="term" value="F:kinase activity"/>
    <property type="evidence" value="ECO:0007669"/>
    <property type="project" value="UniProtKB-KW"/>
</dbReference>
<comment type="subcellular location">
    <subcellularLocation>
        <location evidence="1">Nucleus</location>
    </subcellularLocation>
</comment>
<evidence type="ECO:0000256" key="6">
    <source>
        <dbReference type="ARBA" id="ARBA00023242"/>
    </source>
</evidence>
<reference evidence="10" key="1">
    <citation type="journal article" date="2023" name="Mol. Phylogenet. Evol.">
        <title>Genome-scale phylogeny and comparative genomics of the fungal order Sordariales.</title>
        <authorList>
            <person name="Hensen N."/>
            <person name="Bonometti L."/>
            <person name="Westerberg I."/>
            <person name="Brannstrom I.O."/>
            <person name="Guillou S."/>
            <person name="Cros-Aarteil S."/>
            <person name="Calhoun S."/>
            <person name="Haridas S."/>
            <person name="Kuo A."/>
            <person name="Mondo S."/>
            <person name="Pangilinan J."/>
            <person name="Riley R."/>
            <person name="LaButti K."/>
            <person name="Andreopoulos B."/>
            <person name="Lipzen A."/>
            <person name="Chen C."/>
            <person name="Yan M."/>
            <person name="Daum C."/>
            <person name="Ng V."/>
            <person name="Clum A."/>
            <person name="Steindorff A."/>
            <person name="Ohm R.A."/>
            <person name="Martin F."/>
            <person name="Silar P."/>
            <person name="Natvig D.O."/>
            <person name="Lalanne C."/>
            <person name="Gautier V."/>
            <person name="Ament-Velasquez S.L."/>
            <person name="Kruys A."/>
            <person name="Hutchinson M.I."/>
            <person name="Powell A.J."/>
            <person name="Barry K."/>
            <person name="Miller A.N."/>
            <person name="Grigoriev I.V."/>
            <person name="Debuchy R."/>
            <person name="Gladieux P."/>
            <person name="Hiltunen Thoren M."/>
            <person name="Johannesson H."/>
        </authorList>
    </citation>
    <scope>NUCLEOTIDE SEQUENCE</scope>
    <source>
        <strain evidence="10">PSN243</strain>
    </source>
</reference>
<dbReference type="Proteomes" id="UP001321760">
    <property type="component" value="Unassembled WGS sequence"/>
</dbReference>
<protein>
    <recommendedName>
        <fullName evidence="4">EKC/KEOPS complex subunit CGI121</fullName>
    </recommendedName>
    <alternativeName>
        <fullName evidence="3">EKC/KEOPS complex subunit cgi121</fullName>
    </alternativeName>
</protein>
<dbReference type="GO" id="GO:0000408">
    <property type="term" value="C:EKC/KEOPS complex"/>
    <property type="evidence" value="ECO:0007669"/>
    <property type="project" value="TreeGrafter"/>
</dbReference>
<comment type="caution">
    <text evidence="10">The sequence shown here is derived from an EMBL/GenBank/DDBJ whole genome shotgun (WGS) entry which is preliminary data.</text>
</comment>
<feature type="region of interest" description="Disordered" evidence="9">
    <location>
        <begin position="16"/>
        <end position="58"/>
    </location>
</feature>
<organism evidence="10 11">
    <name type="scientific">Podospora aff. communis PSN243</name>
    <dbReference type="NCBI Taxonomy" id="3040156"/>
    <lineage>
        <taxon>Eukaryota</taxon>
        <taxon>Fungi</taxon>
        <taxon>Dikarya</taxon>
        <taxon>Ascomycota</taxon>
        <taxon>Pezizomycotina</taxon>
        <taxon>Sordariomycetes</taxon>
        <taxon>Sordariomycetidae</taxon>
        <taxon>Sordariales</taxon>
        <taxon>Podosporaceae</taxon>
        <taxon>Podospora</taxon>
    </lineage>
</organism>
<reference evidence="10" key="2">
    <citation type="submission" date="2023-05" db="EMBL/GenBank/DDBJ databases">
        <authorList>
            <consortium name="Lawrence Berkeley National Laboratory"/>
            <person name="Steindorff A."/>
            <person name="Hensen N."/>
            <person name="Bonometti L."/>
            <person name="Westerberg I."/>
            <person name="Brannstrom I.O."/>
            <person name="Guillou S."/>
            <person name="Cros-Aarteil S."/>
            <person name="Calhoun S."/>
            <person name="Haridas S."/>
            <person name="Kuo A."/>
            <person name="Mondo S."/>
            <person name="Pangilinan J."/>
            <person name="Riley R."/>
            <person name="Labutti K."/>
            <person name="Andreopoulos B."/>
            <person name="Lipzen A."/>
            <person name="Chen C."/>
            <person name="Yanf M."/>
            <person name="Daum C."/>
            <person name="Ng V."/>
            <person name="Clum A."/>
            <person name="Ohm R."/>
            <person name="Martin F."/>
            <person name="Silar P."/>
            <person name="Natvig D."/>
            <person name="Lalanne C."/>
            <person name="Gautier V."/>
            <person name="Ament-Velasquez S.L."/>
            <person name="Kruys A."/>
            <person name="Hutchinson M.I."/>
            <person name="Powell A.J."/>
            <person name="Barry K."/>
            <person name="Miller A.N."/>
            <person name="Grigoriev I.V."/>
            <person name="Debuchy R."/>
            <person name="Gladieux P."/>
            <person name="Thoren M.H."/>
            <person name="Johannesson H."/>
        </authorList>
    </citation>
    <scope>NUCLEOTIDE SEQUENCE</scope>
    <source>
        <strain evidence="10">PSN243</strain>
    </source>
</reference>
<evidence type="ECO:0000256" key="1">
    <source>
        <dbReference type="ARBA" id="ARBA00004123"/>
    </source>
</evidence>
<name>A0AAV9G6W2_9PEZI</name>
<dbReference type="GO" id="GO:0005634">
    <property type="term" value="C:nucleus"/>
    <property type="evidence" value="ECO:0007669"/>
    <property type="project" value="UniProtKB-SubCell"/>
</dbReference>
<evidence type="ECO:0000256" key="7">
    <source>
        <dbReference type="ARBA" id="ARBA00025043"/>
    </source>
</evidence>
<evidence type="ECO:0000256" key="9">
    <source>
        <dbReference type="SAM" id="MobiDB-lite"/>
    </source>
</evidence>
<dbReference type="InterPro" id="IPR036504">
    <property type="entry name" value="CGI121/TPRKB_sf"/>
</dbReference>